<dbReference type="InterPro" id="IPR000086">
    <property type="entry name" value="NUDIX_hydrolase_dom"/>
</dbReference>
<dbReference type="InterPro" id="IPR015797">
    <property type="entry name" value="NUDIX_hydrolase-like_dom_sf"/>
</dbReference>
<reference evidence="3 4" key="1">
    <citation type="submission" date="2014-04" db="EMBL/GenBank/DDBJ databases">
        <title>Characterization and application of a salt tolerant electro-active bacterium.</title>
        <authorList>
            <person name="Yang L."/>
            <person name="Wei S."/>
            <person name="Tay Q.X.M."/>
        </authorList>
    </citation>
    <scope>NUCLEOTIDE SEQUENCE [LARGE SCALE GENOMIC DNA]</scope>
    <source>
        <strain evidence="3 4">LY1</strain>
    </source>
</reference>
<comment type="caution">
    <text evidence="3">The sequence shown here is derived from an EMBL/GenBank/DDBJ whole genome shotgun (WGS) entry which is preliminary data.</text>
</comment>
<feature type="domain" description="Nudix hydrolase" evidence="2">
    <location>
        <begin position="43"/>
        <end position="176"/>
    </location>
</feature>
<dbReference type="InterPro" id="IPR020084">
    <property type="entry name" value="NUDIX_hydrolase_CS"/>
</dbReference>
<dbReference type="PROSITE" id="PS51462">
    <property type="entry name" value="NUDIX"/>
    <property type="match status" value="1"/>
</dbReference>
<keyword evidence="1 3" id="KW-0378">Hydrolase</keyword>
<dbReference type="STRING" id="1048983.EL17_05465"/>
<evidence type="ECO:0000313" key="3">
    <source>
        <dbReference type="EMBL" id="KEO75120.1"/>
    </source>
</evidence>
<dbReference type="eggNOG" id="COG1051">
    <property type="taxonomic scope" value="Bacteria"/>
</dbReference>
<dbReference type="PANTHER" id="PTHR43736:SF1">
    <property type="entry name" value="DIHYDRONEOPTERIN TRIPHOSPHATE DIPHOSPHATASE"/>
    <property type="match status" value="1"/>
</dbReference>
<dbReference type="PROSITE" id="PS00893">
    <property type="entry name" value="NUDIX_BOX"/>
    <property type="match status" value="1"/>
</dbReference>
<organism evidence="3 4">
    <name type="scientific">Anditalea andensis</name>
    <dbReference type="NCBI Taxonomy" id="1048983"/>
    <lineage>
        <taxon>Bacteria</taxon>
        <taxon>Pseudomonadati</taxon>
        <taxon>Bacteroidota</taxon>
        <taxon>Cytophagia</taxon>
        <taxon>Cytophagales</taxon>
        <taxon>Cytophagaceae</taxon>
        <taxon>Anditalea</taxon>
    </lineage>
</organism>
<dbReference type="CDD" id="cd03674">
    <property type="entry name" value="NUDIX_Hydrolase"/>
    <property type="match status" value="1"/>
</dbReference>
<keyword evidence="4" id="KW-1185">Reference proteome</keyword>
<proteinExistence type="predicted"/>
<dbReference type="Gene3D" id="3.90.79.10">
    <property type="entry name" value="Nucleoside Triphosphate Pyrophosphohydrolase"/>
    <property type="match status" value="1"/>
</dbReference>
<evidence type="ECO:0000313" key="4">
    <source>
        <dbReference type="Proteomes" id="UP000027821"/>
    </source>
</evidence>
<dbReference type="SUPFAM" id="SSF55811">
    <property type="entry name" value="Nudix"/>
    <property type="match status" value="1"/>
</dbReference>
<dbReference type="AlphaFoldDB" id="A0A074L3X0"/>
<dbReference type="Pfam" id="PF00293">
    <property type="entry name" value="NUDIX"/>
    <property type="match status" value="1"/>
</dbReference>
<accession>A0A074L3X0</accession>
<sequence>MDRHQLKKLLKNYRTPFDEEQSFINDFIELADHELAFYRQKLDSHFTASAWIVNKRRTHTLMTLHSKLNRWLQLGGHADGNENLVEVAMREAIEESGLASLRIVDISIFDIDKHIIPGNTKEPEHFHYDVRFLLEASLDEPLVISHESQDLAWIPFDSVEEMVGGDDSIMRMWEKTSKSGILL</sequence>
<gene>
    <name evidence="3" type="ORF">EL17_05465</name>
</gene>
<evidence type="ECO:0000256" key="1">
    <source>
        <dbReference type="ARBA" id="ARBA00022801"/>
    </source>
</evidence>
<dbReference type="Proteomes" id="UP000027821">
    <property type="component" value="Unassembled WGS sequence"/>
</dbReference>
<evidence type="ECO:0000259" key="2">
    <source>
        <dbReference type="PROSITE" id="PS51462"/>
    </source>
</evidence>
<protein>
    <submittedName>
        <fullName evidence="3">NUDIX hydrolase</fullName>
    </submittedName>
</protein>
<dbReference type="GO" id="GO:0016787">
    <property type="term" value="F:hydrolase activity"/>
    <property type="evidence" value="ECO:0007669"/>
    <property type="project" value="UniProtKB-KW"/>
</dbReference>
<dbReference type="PANTHER" id="PTHR43736">
    <property type="entry name" value="ADP-RIBOSE PYROPHOSPHATASE"/>
    <property type="match status" value="1"/>
</dbReference>
<dbReference type="EMBL" id="JMIH01000014">
    <property type="protein sequence ID" value="KEO75120.1"/>
    <property type="molecule type" value="Genomic_DNA"/>
</dbReference>
<dbReference type="OrthoDB" id="9787880at2"/>
<name>A0A074L3X0_9BACT</name>
<dbReference type="RefSeq" id="WP_035071687.1">
    <property type="nucleotide sequence ID" value="NZ_JMIH01000014.1"/>
</dbReference>